<dbReference type="GO" id="GO:0046819">
    <property type="term" value="P:protein secretion by the type V secretion system"/>
    <property type="evidence" value="ECO:0007669"/>
    <property type="project" value="TreeGrafter"/>
</dbReference>
<dbReference type="InterPro" id="IPR027282">
    <property type="entry name" value="TPS"/>
</dbReference>
<dbReference type="Proteomes" id="UP000565719">
    <property type="component" value="Unassembled WGS sequence"/>
</dbReference>
<keyword evidence="1" id="KW-1134">Transmembrane beta strand</keyword>
<dbReference type="Pfam" id="PF08479">
    <property type="entry name" value="POTRA_2"/>
    <property type="match status" value="1"/>
</dbReference>
<evidence type="ECO:0000259" key="6">
    <source>
        <dbReference type="Pfam" id="PF08479"/>
    </source>
</evidence>
<dbReference type="GO" id="GO:0098046">
    <property type="term" value="C:type V protein secretion system complex"/>
    <property type="evidence" value="ECO:0007669"/>
    <property type="project" value="TreeGrafter"/>
</dbReference>
<dbReference type="PANTHER" id="PTHR34597">
    <property type="entry name" value="SLR1661 PROTEIN"/>
    <property type="match status" value="1"/>
</dbReference>
<evidence type="ECO:0000256" key="1">
    <source>
        <dbReference type="ARBA" id="ARBA00022452"/>
    </source>
</evidence>
<feature type="domain" description="Haemolysin activator HlyB C-terminal" evidence="5">
    <location>
        <begin position="252"/>
        <end position="560"/>
    </location>
</feature>
<evidence type="ECO:0000256" key="2">
    <source>
        <dbReference type="ARBA" id="ARBA00022692"/>
    </source>
</evidence>
<organism evidence="8 9">
    <name type="scientific">Vibrio pectenicida</name>
    <dbReference type="NCBI Taxonomy" id="62763"/>
    <lineage>
        <taxon>Bacteria</taxon>
        <taxon>Pseudomonadati</taxon>
        <taxon>Pseudomonadota</taxon>
        <taxon>Gammaproteobacteria</taxon>
        <taxon>Vibrionales</taxon>
        <taxon>Vibrionaceae</taxon>
        <taxon>Vibrio</taxon>
    </lineage>
</organism>
<sequence>MEGIYQLLSFSIDKTNEFIVSLTVYIQPKAVIRCCMRDYYYLNQIKATLILLATLLAVAKSQAANPPISSQVDQNSRRALQENQRQLNKQLQPKPTKGPAEEGLKEVTAEGNPILQESAKCLPITGVYVTDTTLLSEKDFAKLTPIANDCILAEDVNRLIRELTGLYISKGYVTARILLLQPGVYGELGLEIMEGEIEGILGASETVNIDTLFPDLVGQPLNLRDLEQGLDQANRLQSNKVSMRLLPGEYRGSTVVELINPPASRWNSNASIDNYGQESTGRNVLRAMTVYSSPFGMSDYISLSGSTTLESNPEVYSRSVSALYSIPYGYWTLSSFGFYSGYSTENNSTNNTVNIHGWSSLLGMRLDRTISRDGNQINTISGQINYKQAKNFVETIQFDINSQDLAVLSLDYSHLRILSTGVVSAGIGIDRGTSLFGANTESTAVDEHFTKLRGNITTSYYFKMLEDTYLYRNRLVGQFSQHIIPGVEWIGISDSSAVRGLDINNLSSSDGWYLRNTLSRDINVTEWIFTPRLGLDYGQVDTGIEENGFDKAVGISIGQRATYKQASFDLEVSKAWILNSPEYKQESVLVLARLGLEF</sequence>
<dbReference type="InterPro" id="IPR013686">
    <property type="entry name" value="Polypept-transport_assoc_ShlB"/>
</dbReference>
<name>A0A7Y3ZV76_9VIBR</name>
<dbReference type="InterPro" id="IPR051544">
    <property type="entry name" value="TPS_OM_transporter"/>
</dbReference>
<dbReference type="InterPro" id="IPR035251">
    <property type="entry name" value="ShlB_POTRA"/>
</dbReference>
<evidence type="ECO:0000313" key="9">
    <source>
        <dbReference type="Proteomes" id="UP000565719"/>
    </source>
</evidence>
<accession>A0A7Y3ZV76</accession>
<feature type="domain" description="Polypeptide-transport-associated ShlB-type" evidence="6">
    <location>
        <begin position="122"/>
        <end position="195"/>
    </location>
</feature>
<evidence type="ECO:0000313" key="8">
    <source>
        <dbReference type="EMBL" id="NOH69735.1"/>
    </source>
</evidence>
<keyword evidence="2" id="KW-0812">Transmembrane</keyword>
<gene>
    <name evidence="8" type="ORF">F0225_00060</name>
</gene>
<dbReference type="AlphaFoldDB" id="A0A7Y3ZV76"/>
<reference evidence="8 9" key="1">
    <citation type="submission" date="2019-09" db="EMBL/GenBank/DDBJ databases">
        <title>Draft genome sequencing and comparative genomics of hatchery-associated Vibrios.</title>
        <authorList>
            <person name="Kehlet-Delgado H."/>
            <person name="Mueller R.S."/>
        </authorList>
    </citation>
    <scope>NUCLEOTIDE SEQUENCE [LARGE SCALE GENOMIC DNA]</scope>
    <source>
        <strain evidence="8 9">99-46-Y</strain>
    </source>
</reference>
<feature type="compositionally biased region" description="Polar residues" evidence="4">
    <location>
        <begin position="81"/>
        <end position="93"/>
    </location>
</feature>
<evidence type="ECO:0000256" key="4">
    <source>
        <dbReference type="SAM" id="MobiDB-lite"/>
    </source>
</evidence>
<dbReference type="PANTHER" id="PTHR34597:SF3">
    <property type="entry name" value="OUTER MEMBRANE TRANSPORTER CDIB"/>
    <property type="match status" value="1"/>
</dbReference>
<evidence type="ECO:0000259" key="5">
    <source>
        <dbReference type="Pfam" id="PF03865"/>
    </source>
</evidence>
<dbReference type="Pfam" id="PF17287">
    <property type="entry name" value="POTRA_3"/>
    <property type="match status" value="1"/>
</dbReference>
<evidence type="ECO:0000256" key="3">
    <source>
        <dbReference type="ARBA" id="ARBA00023237"/>
    </source>
</evidence>
<dbReference type="Gene3D" id="3.10.20.310">
    <property type="entry name" value="membrane protein fhac"/>
    <property type="match status" value="1"/>
</dbReference>
<dbReference type="PIRSF" id="PIRSF029745">
    <property type="entry name" value="FhaC"/>
    <property type="match status" value="1"/>
</dbReference>
<dbReference type="InterPro" id="IPR005565">
    <property type="entry name" value="Hemolysn_activator_HlyB_C"/>
</dbReference>
<dbReference type="Pfam" id="PF03865">
    <property type="entry name" value="ShlB"/>
    <property type="match status" value="1"/>
</dbReference>
<feature type="region of interest" description="Disordered" evidence="4">
    <location>
        <begin position="67"/>
        <end position="101"/>
    </location>
</feature>
<protein>
    <submittedName>
        <fullName evidence="8">ShlB/FhaC/HecB family hemolysin secretion/activation protein</fullName>
    </submittedName>
</protein>
<dbReference type="EMBL" id="VTXC01000001">
    <property type="protein sequence ID" value="NOH69735.1"/>
    <property type="molecule type" value="Genomic_DNA"/>
</dbReference>
<keyword evidence="3" id="KW-0998">Cell outer membrane</keyword>
<comment type="caution">
    <text evidence="8">The sequence shown here is derived from an EMBL/GenBank/DDBJ whole genome shotgun (WGS) entry which is preliminary data.</text>
</comment>
<dbReference type="GO" id="GO:0008320">
    <property type="term" value="F:protein transmembrane transporter activity"/>
    <property type="evidence" value="ECO:0007669"/>
    <property type="project" value="TreeGrafter"/>
</dbReference>
<feature type="domain" description="ShlB POTRA" evidence="7">
    <location>
        <begin position="197"/>
        <end position="247"/>
    </location>
</feature>
<evidence type="ECO:0000259" key="7">
    <source>
        <dbReference type="Pfam" id="PF17287"/>
    </source>
</evidence>
<proteinExistence type="predicted"/>
<dbReference type="Gene3D" id="2.40.160.50">
    <property type="entry name" value="membrane protein fhac: a member of the omp85/tpsb transporter family"/>
    <property type="match status" value="1"/>
</dbReference>
<keyword evidence="1" id="KW-0472">Membrane</keyword>